<evidence type="ECO:0000256" key="7">
    <source>
        <dbReference type="ARBA" id="ARBA00022997"/>
    </source>
</evidence>
<dbReference type="NCBIfam" id="NF005591">
    <property type="entry name" value="PRK07318.1"/>
    <property type="match status" value="1"/>
</dbReference>
<dbReference type="EMBL" id="PVNE01000011">
    <property type="protein sequence ID" value="PRX40688.1"/>
    <property type="molecule type" value="Genomic_DNA"/>
</dbReference>
<gene>
    <name evidence="9" type="ORF">CLV97_11130</name>
</gene>
<dbReference type="PROSITE" id="PS00758">
    <property type="entry name" value="ARGE_DAPE_CPG2_1"/>
    <property type="match status" value="1"/>
</dbReference>
<keyword evidence="4" id="KW-0479">Metal-binding</keyword>
<dbReference type="GO" id="GO:0006526">
    <property type="term" value="P:L-arginine biosynthetic process"/>
    <property type="evidence" value="ECO:0007669"/>
    <property type="project" value="TreeGrafter"/>
</dbReference>
<name>A0A2T0LEY2_9BACL</name>
<dbReference type="CDD" id="cd03888">
    <property type="entry name" value="M20_PepV"/>
    <property type="match status" value="1"/>
</dbReference>
<keyword evidence="7" id="KW-0224">Dipeptidase</keyword>
<keyword evidence="8" id="KW-0482">Metalloprotease</keyword>
<evidence type="ECO:0000256" key="3">
    <source>
        <dbReference type="ARBA" id="ARBA00022670"/>
    </source>
</evidence>
<evidence type="ECO:0000313" key="10">
    <source>
        <dbReference type="Proteomes" id="UP000237797"/>
    </source>
</evidence>
<protein>
    <submittedName>
        <fullName evidence="9">Succinyl-diaminopimelate desuccinylase</fullName>
    </submittedName>
</protein>
<evidence type="ECO:0000256" key="6">
    <source>
        <dbReference type="ARBA" id="ARBA00022833"/>
    </source>
</evidence>
<dbReference type="Gene3D" id="3.30.70.360">
    <property type="match status" value="2"/>
</dbReference>
<evidence type="ECO:0000256" key="1">
    <source>
        <dbReference type="ARBA" id="ARBA00001947"/>
    </source>
</evidence>
<dbReference type="GO" id="GO:0006508">
    <property type="term" value="P:proteolysis"/>
    <property type="evidence" value="ECO:0007669"/>
    <property type="project" value="UniProtKB-KW"/>
</dbReference>
<dbReference type="SUPFAM" id="SSF55031">
    <property type="entry name" value="Bacterial exopeptidase dimerisation domain"/>
    <property type="match status" value="1"/>
</dbReference>
<dbReference type="SUPFAM" id="SSF53187">
    <property type="entry name" value="Zn-dependent exopeptidases"/>
    <property type="match status" value="1"/>
</dbReference>
<keyword evidence="5" id="KW-0378">Hydrolase</keyword>
<dbReference type="RefSeq" id="WP_106345071.1">
    <property type="nucleotide sequence ID" value="NZ_PVNE01000011.1"/>
</dbReference>
<dbReference type="GO" id="GO:0008270">
    <property type="term" value="F:zinc ion binding"/>
    <property type="evidence" value="ECO:0007669"/>
    <property type="project" value="InterPro"/>
</dbReference>
<dbReference type="GO" id="GO:0016805">
    <property type="term" value="F:dipeptidase activity"/>
    <property type="evidence" value="ECO:0007669"/>
    <property type="project" value="UniProtKB-KW"/>
</dbReference>
<dbReference type="InterPro" id="IPR050072">
    <property type="entry name" value="Peptidase_M20A"/>
</dbReference>
<comment type="similarity">
    <text evidence="2">Belongs to the peptidase M20A family.</text>
</comment>
<dbReference type="PANTHER" id="PTHR43808">
    <property type="entry name" value="ACETYLORNITHINE DEACETYLASE"/>
    <property type="match status" value="1"/>
</dbReference>
<sequence>MMSIDWEREMEKRREELLERTKEFLAIESVLDESTAGSGAPFGKGVAEALEYVLDLARRDGFVTKNLDGYAGHVEYGEGEELIGILGHVDVVPPGDGWTTPPFSPDIRDGKLYARGAIDDKGPTMAAYFALRLIKELGLPLSKRVRLILGTDEENLWRDMAYYFEREEMPTMGFAPDADFPIIYAEKGLLDITLVGDASDSEEEADEEVWTLARWEAGHRFNMVPDRSRAVLEGSGDVFSLKEKYQDFLLKNRIRGYAQEADDHLLLVLEGRSHHGSEPDKGLNAGLEMARFLNTITLDPEGSRFIRMIHDVLVDDFFGKRLGIAQEDDTVGPLTVNAGVFRYRRGGERKLGLNVRYPIRGNGEDIVKAVAERVRPYGLKIGETDHKPPHHIDPNHPLVRTLSRVYEERTGEKASLLAIGGGTYARALKNGVAFGPLFPGKEETAHQTDENIEVEDLLKAAAIYAQAIYELAR</sequence>
<dbReference type="Gene3D" id="3.40.630.10">
    <property type="entry name" value="Zn peptidases"/>
    <property type="match status" value="1"/>
</dbReference>
<evidence type="ECO:0000256" key="4">
    <source>
        <dbReference type="ARBA" id="ARBA00022723"/>
    </source>
</evidence>
<dbReference type="AlphaFoldDB" id="A0A2T0LEY2"/>
<dbReference type="Proteomes" id="UP000237797">
    <property type="component" value="Unassembled WGS sequence"/>
</dbReference>
<dbReference type="GO" id="GO:0008237">
    <property type="term" value="F:metallopeptidase activity"/>
    <property type="evidence" value="ECO:0007669"/>
    <property type="project" value="UniProtKB-KW"/>
</dbReference>
<organism evidence="9 10">
    <name type="scientific">Planifilum fimeticola</name>
    <dbReference type="NCBI Taxonomy" id="201975"/>
    <lineage>
        <taxon>Bacteria</taxon>
        <taxon>Bacillati</taxon>
        <taxon>Bacillota</taxon>
        <taxon>Bacilli</taxon>
        <taxon>Bacillales</taxon>
        <taxon>Thermoactinomycetaceae</taxon>
        <taxon>Planifilum</taxon>
    </lineage>
</organism>
<dbReference type="InterPro" id="IPR010964">
    <property type="entry name" value="M20A_pepV-rel"/>
</dbReference>
<reference evidence="9 10" key="1">
    <citation type="submission" date="2018-03" db="EMBL/GenBank/DDBJ databases">
        <title>Genomic Encyclopedia of Archaeal and Bacterial Type Strains, Phase II (KMG-II): from individual species to whole genera.</title>
        <authorList>
            <person name="Goeker M."/>
        </authorList>
    </citation>
    <scope>NUCLEOTIDE SEQUENCE [LARGE SCALE GENOMIC DNA]</scope>
    <source>
        <strain evidence="9 10">DSM 44946</strain>
    </source>
</reference>
<evidence type="ECO:0000313" key="9">
    <source>
        <dbReference type="EMBL" id="PRX40688.1"/>
    </source>
</evidence>
<proteinExistence type="inferred from homology"/>
<comment type="cofactor">
    <cofactor evidence="1">
        <name>Zn(2+)</name>
        <dbReference type="ChEBI" id="CHEBI:29105"/>
    </cofactor>
</comment>
<dbReference type="GO" id="GO:0008777">
    <property type="term" value="F:acetylornithine deacetylase activity"/>
    <property type="evidence" value="ECO:0007669"/>
    <property type="project" value="TreeGrafter"/>
</dbReference>
<comment type="caution">
    <text evidence="9">The sequence shown here is derived from an EMBL/GenBank/DDBJ whole genome shotgun (WGS) entry which is preliminary data.</text>
</comment>
<dbReference type="NCBIfam" id="TIGR01887">
    <property type="entry name" value="dipeptidaselike"/>
    <property type="match status" value="1"/>
</dbReference>
<evidence type="ECO:0000256" key="8">
    <source>
        <dbReference type="ARBA" id="ARBA00023049"/>
    </source>
</evidence>
<dbReference type="InterPro" id="IPR002933">
    <property type="entry name" value="Peptidase_M20"/>
</dbReference>
<dbReference type="InterPro" id="IPR001261">
    <property type="entry name" value="ArgE/DapE_CS"/>
</dbReference>
<accession>A0A2T0LEY2</accession>
<evidence type="ECO:0000256" key="2">
    <source>
        <dbReference type="ARBA" id="ARBA00006247"/>
    </source>
</evidence>
<dbReference type="PANTHER" id="PTHR43808:SF31">
    <property type="entry name" value="N-ACETYL-L-CITRULLINE DEACETYLASE"/>
    <property type="match status" value="1"/>
</dbReference>
<keyword evidence="10" id="KW-1185">Reference proteome</keyword>
<evidence type="ECO:0000256" key="5">
    <source>
        <dbReference type="ARBA" id="ARBA00022801"/>
    </source>
</evidence>
<dbReference type="InterPro" id="IPR036264">
    <property type="entry name" value="Bact_exopeptidase_dim_dom"/>
</dbReference>
<dbReference type="OrthoDB" id="9761532at2"/>
<dbReference type="Pfam" id="PF01546">
    <property type="entry name" value="Peptidase_M20"/>
    <property type="match status" value="1"/>
</dbReference>
<keyword evidence="3" id="KW-0645">Protease</keyword>
<keyword evidence="6" id="KW-0862">Zinc</keyword>